<protein>
    <submittedName>
        <fullName evidence="2">Uma2 family endonuclease</fullName>
    </submittedName>
</protein>
<keyword evidence="2" id="KW-0540">Nuclease</keyword>
<reference evidence="3" key="1">
    <citation type="journal article" date="2019" name="Int. J. Syst. Evol. Microbiol.">
        <title>The Global Catalogue of Microorganisms (GCM) 10K type strain sequencing project: providing services to taxonomists for standard genome sequencing and annotation.</title>
        <authorList>
            <consortium name="The Broad Institute Genomics Platform"/>
            <consortium name="The Broad Institute Genome Sequencing Center for Infectious Disease"/>
            <person name="Wu L."/>
            <person name="Ma J."/>
        </authorList>
    </citation>
    <scope>NUCLEOTIDE SEQUENCE [LARGE SCALE GENOMIC DNA]</scope>
    <source>
        <strain evidence="3">CECT 7649</strain>
    </source>
</reference>
<dbReference type="Proteomes" id="UP001596496">
    <property type="component" value="Unassembled WGS sequence"/>
</dbReference>
<dbReference type="InterPro" id="IPR008538">
    <property type="entry name" value="Uma2"/>
</dbReference>
<dbReference type="RefSeq" id="WP_380829454.1">
    <property type="nucleotide sequence ID" value="NZ_JBHTCG010000019.1"/>
</dbReference>
<evidence type="ECO:0000313" key="2">
    <source>
        <dbReference type="EMBL" id="MFC7385537.1"/>
    </source>
</evidence>
<gene>
    <name evidence="2" type="ORF">ACFQSB_25235</name>
</gene>
<dbReference type="Gene3D" id="3.90.1570.10">
    <property type="entry name" value="tt1808, chain A"/>
    <property type="match status" value="1"/>
</dbReference>
<proteinExistence type="predicted"/>
<dbReference type="InterPro" id="IPR011335">
    <property type="entry name" value="Restrct_endonuc-II-like"/>
</dbReference>
<name>A0ABW2PAS1_9ACTN</name>
<dbReference type="InterPro" id="IPR012296">
    <property type="entry name" value="Nuclease_put_TT1808"/>
</dbReference>
<dbReference type="PANTHER" id="PTHR35400:SF3">
    <property type="entry name" value="SLL1072 PROTEIN"/>
    <property type="match status" value="1"/>
</dbReference>
<dbReference type="GO" id="GO:0004519">
    <property type="term" value="F:endonuclease activity"/>
    <property type="evidence" value="ECO:0007669"/>
    <property type="project" value="UniProtKB-KW"/>
</dbReference>
<comment type="caution">
    <text evidence="2">The sequence shown here is derived from an EMBL/GenBank/DDBJ whole genome shotgun (WGS) entry which is preliminary data.</text>
</comment>
<feature type="domain" description="Putative restriction endonuclease" evidence="1">
    <location>
        <begin position="45"/>
        <end position="205"/>
    </location>
</feature>
<keyword evidence="3" id="KW-1185">Reference proteome</keyword>
<evidence type="ECO:0000313" key="3">
    <source>
        <dbReference type="Proteomes" id="UP001596496"/>
    </source>
</evidence>
<dbReference type="Pfam" id="PF05685">
    <property type="entry name" value="Uma2"/>
    <property type="match status" value="1"/>
</dbReference>
<dbReference type="EMBL" id="JBHTCG010000019">
    <property type="protein sequence ID" value="MFC7385537.1"/>
    <property type="molecule type" value="Genomic_DNA"/>
</dbReference>
<dbReference type="SUPFAM" id="SSF52980">
    <property type="entry name" value="Restriction endonuclease-like"/>
    <property type="match status" value="1"/>
</dbReference>
<organism evidence="2 3">
    <name type="scientific">Sphaerisporangium rhizosphaerae</name>
    <dbReference type="NCBI Taxonomy" id="2269375"/>
    <lineage>
        <taxon>Bacteria</taxon>
        <taxon>Bacillati</taxon>
        <taxon>Actinomycetota</taxon>
        <taxon>Actinomycetes</taxon>
        <taxon>Streptosporangiales</taxon>
        <taxon>Streptosporangiaceae</taxon>
        <taxon>Sphaerisporangium</taxon>
    </lineage>
</organism>
<dbReference type="PANTHER" id="PTHR35400">
    <property type="entry name" value="SLR1083 PROTEIN"/>
    <property type="match status" value="1"/>
</dbReference>
<evidence type="ECO:0000259" key="1">
    <source>
        <dbReference type="Pfam" id="PF05685"/>
    </source>
</evidence>
<sequence>MAKVLDKPAAPPMGDQDMPPITPHIGTAPLDAAATDDYAQLEEIYLDLDTRLGKARKLEIIDGRIVVREMPTGEHNDIVFLLLSQLLAVAVERGWKVWNDIAIFLGPQMDRYRPDLTVVPANPPMWGSDQVHGYASLLAVEVVSKSSVHDDHVTKPKNCAAGGVPLLLVIDGFERKARLFSRPAPDGYEQQTEVTLGAPLELPEPWGFILDTGKLGG</sequence>
<keyword evidence="2" id="KW-0255">Endonuclease</keyword>
<accession>A0ABW2PAS1</accession>
<dbReference type="CDD" id="cd06260">
    <property type="entry name" value="DUF820-like"/>
    <property type="match status" value="1"/>
</dbReference>
<keyword evidence="2" id="KW-0378">Hydrolase</keyword>